<name>A0ABR1J2K7_9AGAR</name>
<accession>A0ABR1J2K7</accession>
<evidence type="ECO:0000313" key="3">
    <source>
        <dbReference type="Proteomes" id="UP001498398"/>
    </source>
</evidence>
<keyword evidence="3" id="KW-1185">Reference proteome</keyword>
<gene>
    <name evidence="2" type="ORF">VKT23_013863</name>
</gene>
<proteinExistence type="predicted"/>
<evidence type="ECO:0000256" key="1">
    <source>
        <dbReference type="SAM" id="MobiDB-lite"/>
    </source>
</evidence>
<feature type="compositionally biased region" description="Pro residues" evidence="1">
    <location>
        <begin position="31"/>
        <end position="40"/>
    </location>
</feature>
<reference evidence="2 3" key="1">
    <citation type="submission" date="2024-01" db="EMBL/GenBank/DDBJ databases">
        <title>A draft genome for the cacao thread blight pathogen Marasmiellus scandens.</title>
        <authorList>
            <person name="Baruah I.K."/>
            <person name="Leung J."/>
            <person name="Bukari Y."/>
            <person name="Amoako-Attah I."/>
            <person name="Meinhardt L.W."/>
            <person name="Bailey B.A."/>
            <person name="Cohen S.P."/>
        </authorList>
    </citation>
    <scope>NUCLEOTIDE SEQUENCE [LARGE SCALE GENOMIC DNA]</scope>
    <source>
        <strain evidence="2 3">GH-19</strain>
    </source>
</reference>
<dbReference type="Proteomes" id="UP001498398">
    <property type="component" value="Unassembled WGS sequence"/>
</dbReference>
<feature type="region of interest" description="Disordered" evidence="1">
    <location>
        <begin position="101"/>
        <end position="123"/>
    </location>
</feature>
<organism evidence="2 3">
    <name type="scientific">Marasmiellus scandens</name>
    <dbReference type="NCBI Taxonomy" id="2682957"/>
    <lineage>
        <taxon>Eukaryota</taxon>
        <taxon>Fungi</taxon>
        <taxon>Dikarya</taxon>
        <taxon>Basidiomycota</taxon>
        <taxon>Agaricomycotina</taxon>
        <taxon>Agaricomycetes</taxon>
        <taxon>Agaricomycetidae</taxon>
        <taxon>Agaricales</taxon>
        <taxon>Marasmiineae</taxon>
        <taxon>Omphalotaceae</taxon>
        <taxon>Marasmiellus</taxon>
    </lineage>
</organism>
<evidence type="ECO:0000313" key="2">
    <source>
        <dbReference type="EMBL" id="KAK7448105.1"/>
    </source>
</evidence>
<comment type="caution">
    <text evidence="2">The sequence shown here is derived from an EMBL/GenBank/DDBJ whole genome shotgun (WGS) entry which is preliminary data.</text>
</comment>
<sequence length="468" mass="51929">MSTPSQSHRRSHGLPFDVSLQVSPTTSCPTPGTPPVSPPWPRDRYRPPLVHTYYLEPSVHEDASQAPGLLYWPQESLLMSQANNEDMPGYVPAAARISHVPSSMQRSPIRNPSQSSQGLMDSYSQVPMNSYSQVPMPFTSGSPDIRSQSVSYYPSPPQNTLHSHHSVPSAHSYVSGSPAHVGSMPYHSPVAQVHQPTQLVIDGLTYAIPELSQGAITIAQGTMKDLEVLKGTDNLVTWESQVFNIITSLSLTGHICSDPPPGEQRTIFNIPVVPPADPTSTAFTNWRRNDQIVSGLILQRLVADVRRSILPALTNGRPTTAREHWSHIQQHWGLANDVRVKAMLRKLFAMKANSINDLDMYITKYRNTLNTISGSRRELDWSEILQNLADGLPRQLPLMCPVYLAISRQADQGPALCEREHFENAVMELQNLWVRESSSYERKQKKEKGKADLTCEGCGGPGRAFENC</sequence>
<evidence type="ECO:0008006" key="4">
    <source>
        <dbReference type="Google" id="ProtNLM"/>
    </source>
</evidence>
<feature type="region of interest" description="Disordered" evidence="1">
    <location>
        <begin position="1"/>
        <end position="43"/>
    </location>
</feature>
<dbReference type="EMBL" id="JBANRG010000039">
    <property type="protein sequence ID" value="KAK7448105.1"/>
    <property type="molecule type" value="Genomic_DNA"/>
</dbReference>
<feature type="region of interest" description="Disordered" evidence="1">
    <location>
        <begin position="145"/>
        <end position="176"/>
    </location>
</feature>
<protein>
    <recommendedName>
        <fullName evidence="4">Gag protein</fullName>
    </recommendedName>
</protein>